<dbReference type="EMBL" id="JACXVP010000001">
    <property type="protein sequence ID" value="KAG5631804.1"/>
    <property type="molecule type" value="Genomic_DNA"/>
</dbReference>
<accession>A0A9J6B5D7</accession>
<proteinExistence type="predicted"/>
<organism evidence="1 2">
    <name type="scientific">Solanum commersonii</name>
    <name type="common">Commerson's wild potato</name>
    <name type="synonym">Commerson's nightshade</name>
    <dbReference type="NCBI Taxonomy" id="4109"/>
    <lineage>
        <taxon>Eukaryota</taxon>
        <taxon>Viridiplantae</taxon>
        <taxon>Streptophyta</taxon>
        <taxon>Embryophyta</taxon>
        <taxon>Tracheophyta</taxon>
        <taxon>Spermatophyta</taxon>
        <taxon>Magnoliopsida</taxon>
        <taxon>eudicotyledons</taxon>
        <taxon>Gunneridae</taxon>
        <taxon>Pentapetalae</taxon>
        <taxon>asterids</taxon>
        <taxon>lamiids</taxon>
        <taxon>Solanales</taxon>
        <taxon>Solanaceae</taxon>
        <taxon>Solanoideae</taxon>
        <taxon>Solaneae</taxon>
        <taxon>Solanum</taxon>
    </lineage>
</organism>
<comment type="caution">
    <text evidence="1">The sequence shown here is derived from an EMBL/GenBank/DDBJ whole genome shotgun (WGS) entry which is preliminary data.</text>
</comment>
<reference evidence="1 2" key="1">
    <citation type="submission" date="2020-09" db="EMBL/GenBank/DDBJ databases">
        <title>De no assembly of potato wild relative species, Solanum commersonii.</title>
        <authorList>
            <person name="Cho K."/>
        </authorList>
    </citation>
    <scope>NUCLEOTIDE SEQUENCE [LARGE SCALE GENOMIC DNA]</scope>
    <source>
        <strain evidence="1">LZ3.2</strain>
        <tissue evidence="1">Leaf</tissue>
    </source>
</reference>
<evidence type="ECO:0000313" key="2">
    <source>
        <dbReference type="Proteomes" id="UP000824120"/>
    </source>
</evidence>
<gene>
    <name evidence="1" type="ORF">H5410_003521</name>
</gene>
<dbReference type="Proteomes" id="UP000824120">
    <property type="component" value="Chromosome 1"/>
</dbReference>
<name>A0A9J6B5D7_SOLCO</name>
<protein>
    <submittedName>
        <fullName evidence="1">Uncharacterized protein</fullName>
    </submittedName>
</protein>
<sequence length="76" mass="8738">MKEIALLRKAYNIILDRVLSNKFGAFFIDAPGKSFVDRALLATLHFFPEVELLTLDFKFLLMSMKILLAILINKVH</sequence>
<evidence type="ECO:0000313" key="1">
    <source>
        <dbReference type="EMBL" id="KAG5631804.1"/>
    </source>
</evidence>
<keyword evidence="2" id="KW-1185">Reference proteome</keyword>
<dbReference type="AlphaFoldDB" id="A0A9J6B5D7"/>